<organism evidence="2 3">
    <name type="scientific">Acer negundo</name>
    <name type="common">Box elder</name>
    <dbReference type="NCBI Taxonomy" id="4023"/>
    <lineage>
        <taxon>Eukaryota</taxon>
        <taxon>Viridiplantae</taxon>
        <taxon>Streptophyta</taxon>
        <taxon>Embryophyta</taxon>
        <taxon>Tracheophyta</taxon>
        <taxon>Spermatophyta</taxon>
        <taxon>Magnoliopsida</taxon>
        <taxon>eudicotyledons</taxon>
        <taxon>Gunneridae</taxon>
        <taxon>Pentapetalae</taxon>
        <taxon>rosids</taxon>
        <taxon>malvids</taxon>
        <taxon>Sapindales</taxon>
        <taxon>Sapindaceae</taxon>
        <taxon>Hippocastanoideae</taxon>
        <taxon>Acereae</taxon>
        <taxon>Acer</taxon>
    </lineage>
</organism>
<sequence length="125" mass="14514">MSKDKLSKEYVDRVDQFLAFASAHTTDSELMRCLCQSCANLKFKTPREIKYHLLSKGIDQRYTSWIWHGEVTYTRGYTSGKATFVEPSTYKDIANMVEMVQDAFELSKENLKLFQNLLEDAEKPL</sequence>
<keyword evidence="3" id="KW-1185">Reference proteome</keyword>
<comment type="caution">
    <text evidence="2">The sequence shown here is derived from an EMBL/GenBank/DDBJ whole genome shotgun (WGS) entry which is preliminary data.</text>
</comment>
<gene>
    <name evidence="2" type="ORF">LWI28_019217</name>
</gene>
<evidence type="ECO:0000313" key="2">
    <source>
        <dbReference type="EMBL" id="KAI9153972.1"/>
    </source>
</evidence>
<dbReference type="Pfam" id="PF13963">
    <property type="entry name" value="Transpos_assoc"/>
    <property type="match status" value="1"/>
</dbReference>
<dbReference type="AlphaFoldDB" id="A0AAD5I6R6"/>
<dbReference type="Proteomes" id="UP001064489">
    <property type="component" value="Chromosome 11"/>
</dbReference>
<accession>A0AAD5I6R6</accession>
<proteinExistence type="predicted"/>
<dbReference type="EMBL" id="JAJSOW010000108">
    <property type="protein sequence ID" value="KAI9153972.1"/>
    <property type="molecule type" value="Genomic_DNA"/>
</dbReference>
<protein>
    <recommendedName>
        <fullName evidence="1">Transposase-associated domain-containing protein</fullName>
    </recommendedName>
</protein>
<name>A0AAD5I6R6_ACENE</name>
<reference evidence="2" key="1">
    <citation type="journal article" date="2022" name="Plant J.">
        <title>Strategies of tolerance reflected in two North American maple genomes.</title>
        <authorList>
            <person name="McEvoy S.L."/>
            <person name="Sezen U.U."/>
            <person name="Trouern-Trend A."/>
            <person name="McMahon S.M."/>
            <person name="Schaberg P.G."/>
            <person name="Yang J."/>
            <person name="Wegrzyn J.L."/>
            <person name="Swenson N.G."/>
        </authorList>
    </citation>
    <scope>NUCLEOTIDE SEQUENCE</scope>
    <source>
        <strain evidence="2">91603</strain>
    </source>
</reference>
<evidence type="ECO:0000313" key="3">
    <source>
        <dbReference type="Proteomes" id="UP001064489"/>
    </source>
</evidence>
<feature type="domain" description="Transposase-associated" evidence="1">
    <location>
        <begin position="2"/>
        <end position="70"/>
    </location>
</feature>
<evidence type="ECO:0000259" key="1">
    <source>
        <dbReference type="Pfam" id="PF13963"/>
    </source>
</evidence>
<reference evidence="2" key="2">
    <citation type="submission" date="2023-02" db="EMBL/GenBank/DDBJ databases">
        <authorList>
            <person name="Swenson N.G."/>
            <person name="Wegrzyn J.L."/>
            <person name="Mcevoy S.L."/>
        </authorList>
    </citation>
    <scope>NUCLEOTIDE SEQUENCE</scope>
    <source>
        <strain evidence="2">91603</strain>
        <tissue evidence="2">Leaf</tissue>
    </source>
</reference>
<dbReference type="InterPro" id="IPR029480">
    <property type="entry name" value="Transpos_assoc"/>
</dbReference>